<proteinExistence type="predicted"/>
<feature type="transmembrane region" description="Helical" evidence="1">
    <location>
        <begin position="117"/>
        <end position="135"/>
    </location>
</feature>
<name>A0A6S6RUJ1_9BACT</name>
<evidence type="ECO:0000313" key="2">
    <source>
        <dbReference type="EMBL" id="CAA6798688.1"/>
    </source>
</evidence>
<sequence>MYLWKIKNLKKDIQEERVSSKDYILYLTLFLALYILLLIQSIIQIHSLWNIEMVVLQVVISFLGIAYAYYNSKRKAFFIKDFTSVGWVFLLRSLFFMSIGMLNLYVMTSLFGVEELFSAKNAIIVAMIFEILLYWRIGSHIASLKS</sequence>
<keyword evidence="1" id="KW-1133">Transmembrane helix</keyword>
<evidence type="ECO:0000256" key="1">
    <source>
        <dbReference type="SAM" id="Phobius"/>
    </source>
</evidence>
<feature type="transmembrane region" description="Helical" evidence="1">
    <location>
        <begin position="82"/>
        <end position="105"/>
    </location>
</feature>
<keyword evidence="1" id="KW-0472">Membrane</keyword>
<gene>
    <name evidence="2" type="ORF">HELGO_WM2232</name>
</gene>
<feature type="transmembrane region" description="Helical" evidence="1">
    <location>
        <begin position="49"/>
        <end position="70"/>
    </location>
</feature>
<organism evidence="2">
    <name type="scientific">uncultured Sulfurovum sp</name>
    <dbReference type="NCBI Taxonomy" id="269237"/>
    <lineage>
        <taxon>Bacteria</taxon>
        <taxon>Pseudomonadati</taxon>
        <taxon>Campylobacterota</taxon>
        <taxon>Epsilonproteobacteria</taxon>
        <taxon>Campylobacterales</taxon>
        <taxon>Sulfurovaceae</taxon>
        <taxon>Sulfurovum</taxon>
        <taxon>environmental samples</taxon>
    </lineage>
</organism>
<dbReference type="EMBL" id="CACVAP010000011">
    <property type="protein sequence ID" value="CAA6798688.1"/>
    <property type="molecule type" value="Genomic_DNA"/>
</dbReference>
<keyword evidence="1" id="KW-0812">Transmembrane</keyword>
<accession>A0A6S6RUJ1</accession>
<reference evidence="2" key="1">
    <citation type="submission" date="2020-01" db="EMBL/GenBank/DDBJ databases">
        <authorList>
            <person name="Meier V. D."/>
            <person name="Meier V D."/>
        </authorList>
    </citation>
    <scope>NUCLEOTIDE SEQUENCE</scope>
    <source>
        <strain evidence="2">HLG_WM_MAG_06</strain>
    </source>
</reference>
<dbReference type="AlphaFoldDB" id="A0A6S6RUJ1"/>
<protein>
    <submittedName>
        <fullName evidence="2">Uncharacterized protein</fullName>
    </submittedName>
</protein>
<feature type="transmembrane region" description="Helical" evidence="1">
    <location>
        <begin position="23"/>
        <end position="43"/>
    </location>
</feature>